<dbReference type="Proteomes" id="UP000261811">
    <property type="component" value="Unassembled WGS sequence"/>
</dbReference>
<dbReference type="RefSeq" id="WP_117355793.1">
    <property type="nucleotide sequence ID" value="NZ_QURH01000034.1"/>
</dbReference>
<feature type="region of interest" description="Disordered" evidence="1">
    <location>
        <begin position="1"/>
        <end position="22"/>
    </location>
</feature>
<dbReference type="AlphaFoldDB" id="A0A372JTF9"/>
<evidence type="ECO:0000313" key="3">
    <source>
        <dbReference type="Proteomes" id="UP000261811"/>
    </source>
</evidence>
<sequence>MKEITVQSSIPMPRHDENKTVRTRSLRALAVAARLERHHAPEAPPGVSDGRVARRPAQHRTPENV</sequence>
<protein>
    <submittedName>
        <fullName evidence="2">Uncharacterized protein</fullName>
    </submittedName>
</protein>
<accession>A0A372JTF9</accession>
<dbReference type="EMBL" id="QURH01000034">
    <property type="protein sequence ID" value="RFU43315.1"/>
    <property type="molecule type" value="Genomic_DNA"/>
</dbReference>
<proteinExistence type="predicted"/>
<gene>
    <name evidence="2" type="ORF">DZF91_01895</name>
</gene>
<name>A0A372JTF9_9ACTN</name>
<organism evidence="2 3">
    <name type="scientific">Actinomadura logoneensis</name>
    <dbReference type="NCBI Taxonomy" id="2293572"/>
    <lineage>
        <taxon>Bacteria</taxon>
        <taxon>Bacillati</taxon>
        <taxon>Actinomycetota</taxon>
        <taxon>Actinomycetes</taxon>
        <taxon>Streptosporangiales</taxon>
        <taxon>Thermomonosporaceae</taxon>
        <taxon>Actinomadura</taxon>
    </lineage>
</organism>
<comment type="caution">
    <text evidence="2">The sequence shown here is derived from an EMBL/GenBank/DDBJ whole genome shotgun (WGS) entry which is preliminary data.</text>
</comment>
<feature type="region of interest" description="Disordered" evidence="1">
    <location>
        <begin position="36"/>
        <end position="65"/>
    </location>
</feature>
<feature type="compositionally biased region" description="Polar residues" evidence="1">
    <location>
        <begin position="1"/>
        <end position="10"/>
    </location>
</feature>
<keyword evidence="3" id="KW-1185">Reference proteome</keyword>
<reference evidence="2 3" key="1">
    <citation type="submission" date="2018-08" db="EMBL/GenBank/DDBJ databases">
        <title>Actinomadura jelena sp. nov., a novel Actinomycete isolated from soil in Chad.</title>
        <authorList>
            <person name="Shi L."/>
        </authorList>
    </citation>
    <scope>NUCLEOTIDE SEQUENCE [LARGE SCALE GENOMIC DNA]</scope>
    <source>
        <strain evidence="2 3">NEAU-G17</strain>
    </source>
</reference>
<evidence type="ECO:0000256" key="1">
    <source>
        <dbReference type="SAM" id="MobiDB-lite"/>
    </source>
</evidence>
<evidence type="ECO:0000313" key="2">
    <source>
        <dbReference type="EMBL" id="RFU43315.1"/>
    </source>
</evidence>